<keyword evidence="6 11" id="KW-0378">Hydrolase</keyword>
<dbReference type="AlphaFoldDB" id="A0A8D8U0B3"/>
<feature type="active site" description="Proton acceptor" evidence="7">
    <location>
        <position position="438"/>
    </location>
</feature>
<evidence type="ECO:0000256" key="7">
    <source>
        <dbReference type="PIRSR" id="PIRSR001112-1"/>
    </source>
</evidence>
<dbReference type="InterPro" id="IPR000639">
    <property type="entry name" value="Epox_hydrolase-like"/>
</dbReference>
<dbReference type="PANTHER" id="PTHR21661">
    <property type="entry name" value="EPOXIDE HYDROLASE 1-RELATED"/>
    <property type="match status" value="1"/>
</dbReference>
<dbReference type="Pfam" id="PF06441">
    <property type="entry name" value="EHN"/>
    <property type="match status" value="1"/>
</dbReference>
<sequence>MGLCKWILISLLIGIVYIGFEIMKVPPLPHLPDTHWGKGQPRPDDVGIYPFTVNVSDSVLNDLKSRIRSTNTLTPPLEGVGFEYGFNSDYLKVVLDYWANNYNWRKFETALNKFPQFKTQISGLNIHFIRVTPKVPAQVKIVPLLILHGWPGSVKEFQRIIPMLTEPRKEHNFVFEVIAPSLPGYGWSEAAVRPGLGAAQMGLLMKKLMARLGYPQFYVQGGDWGAFIAANMATLFPENVKGLHSNMCVAHTTLATLKLFIGSLYPPLVVEEKYAHRMYPLSKNFDNMMLESGYYHLQSTKPDTVGVGLLDSPAGLVAYILEKFLTWSDPKSFPFLKVNEPSSKQGQGQVQLGDISKLDDALDDVTIYWVTRTIQSSVRMYAETQNKTQTGLGLMRIPTHVPTACICFPHELAYQSHFMLKEKFPRLIQMTHPTRGGHFAALEEPKILADDVWTFVEKVKELEKQEEELRKIEEEIRREEEKRTRRENEEL</sequence>
<evidence type="ECO:0000256" key="3">
    <source>
        <dbReference type="ARBA" id="ARBA00010088"/>
    </source>
</evidence>
<evidence type="ECO:0000256" key="1">
    <source>
        <dbReference type="ARBA" id="ARBA00000221"/>
    </source>
</evidence>
<feature type="domain" description="Epoxide hydrolase N-terminal" evidence="10">
    <location>
        <begin position="49"/>
        <end position="157"/>
    </location>
</feature>
<proteinExistence type="inferred from homology"/>
<evidence type="ECO:0000256" key="8">
    <source>
        <dbReference type="SAM" id="Coils"/>
    </source>
</evidence>
<dbReference type="GO" id="GO:0097176">
    <property type="term" value="P:epoxide metabolic process"/>
    <property type="evidence" value="ECO:0007669"/>
    <property type="project" value="TreeGrafter"/>
</dbReference>
<protein>
    <recommendedName>
        <fullName evidence="4">microsomal epoxide hydrolase</fullName>
        <ecNumber evidence="4">3.3.2.9</ecNumber>
    </recommendedName>
</protein>
<dbReference type="InterPro" id="IPR029058">
    <property type="entry name" value="AB_hydrolase_fold"/>
</dbReference>
<comment type="subcellular location">
    <subcellularLocation>
        <location evidence="2">Microsome membrane</location>
        <topology evidence="2">Single-pass membrane protein</topology>
    </subcellularLocation>
</comment>
<dbReference type="PRINTS" id="PR00412">
    <property type="entry name" value="EPOXHYDRLASE"/>
</dbReference>
<feature type="active site" description="Proton donor" evidence="7">
    <location>
        <position position="381"/>
    </location>
</feature>
<evidence type="ECO:0000256" key="4">
    <source>
        <dbReference type="ARBA" id="ARBA00012091"/>
    </source>
</evidence>
<dbReference type="InterPro" id="IPR010497">
    <property type="entry name" value="Epoxide_hydro_N"/>
</dbReference>
<comment type="similarity">
    <text evidence="3">Belongs to the peptidase S33 family.</text>
</comment>
<keyword evidence="9" id="KW-0812">Transmembrane</keyword>
<name>A0A8D8U0B3_9HEMI</name>
<dbReference type="Gene3D" id="3.40.50.1820">
    <property type="entry name" value="alpha/beta hydrolase"/>
    <property type="match status" value="1"/>
</dbReference>
<accession>A0A8D8U0B3</accession>
<keyword evidence="8" id="KW-0175">Coiled coil</keyword>
<evidence type="ECO:0000256" key="6">
    <source>
        <dbReference type="ARBA" id="ARBA00022801"/>
    </source>
</evidence>
<feature type="coiled-coil region" evidence="8">
    <location>
        <begin position="455"/>
        <end position="489"/>
    </location>
</feature>
<evidence type="ECO:0000256" key="5">
    <source>
        <dbReference type="ARBA" id="ARBA00022797"/>
    </source>
</evidence>
<evidence type="ECO:0000256" key="9">
    <source>
        <dbReference type="SAM" id="Phobius"/>
    </source>
</evidence>
<evidence type="ECO:0000259" key="10">
    <source>
        <dbReference type="Pfam" id="PF06441"/>
    </source>
</evidence>
<dbReference type="PANTHER" id="PTHR21661:SF35">
    <property type="entry name" value="EPOXIDE HYDROLASE"/>
    <property type="match status" value="1"/>
</dbReference>
<dbReference type="EC" id="3.3.2.9" evidence="4"/>
<organism evidence="11">
    <name type="scientific">Cacopsylla melanoneura</name>
    <dbReference type="NCBI Taxonomy" id="428564"/>
    <lineage>
        <taxon>Eukaryota</taxon>
        <taxon>Metazoa</taxon>
        <taxon>Ecdysozoa</taxon>
        <taxon>Arthropoda</taxon>
        <taxon>Hexapoda</taxon>
        <taxon>Insecta</taxon>
        <taxon>Pterygota</taxon>
        <taxon>Neoptera</taxon>
        <taxon>Paraneoptera</taxon>
        <taxon>Hemiptera</taxon>
        <taxon>Sternorrhyncha</taxon>
        <taxon>Psylloidea</taxon>
        <taxon>Psyllidae</taxon>
        <taxon>Psyllinae</taxon>
        <taxon>Cacopsylla</taxon>
    </lineage>
</organism>
<feature type="transmembrane region" description="Helical" evidence="9">
    <location>
        <begin position="6"/>
        <end position="23"/>
    </location>
</feature>
<dbReference type="EMBL" id="HBUF01323396">
    <property type="protein sequence ID" value="CAG6695437.1"/>
    <property type="molecule type" value="Transcribed_RNA"/>
</dbReference>
<keyword evidence="9" id="KW-1133">Transmembrane helix</keyword>
<comment type="catalytic activity">
    <reaction evidence="1">
        <text>1-(4-methoxyphenyl)-N-methyl-N-[(3-methyloxetan-3-yl)methyl]methanamine + H2O = 2-{[(4-methoxybenzyl)(methyl)amino]methyl}-2-methylpropane-1,3-diol</text>
        <dbReference type="Rhea" id="RHEA:55764"/>
        <dbReference type="ChEBI" id="CHEBI:15377"/>
        <dbReference type="ChEBI" id="CHEBI:139161"/>
        <dbReference type="ChEBI" id="CHEBI:139164"/>
        <dbReference type="EC" id="3.3.2.9"/>
    </reaction>
</comment>
<keyword evidence="5" id="KW-0058">Aromatic hydrocarbons catabolism</keyword>
<dbReference type="SUPFAM" id="SSF53474">
    <property type="entry name" value="alpha/beta-Hydrolases"/>
    <property type="match status" value="1"/>
</dbReference>
<evidence type="ECO:0000313" key="11">
    <source>
        <dbReference type="EMBL" id="CAG6695437.1"/>
    </source>
</evidence>
<evidence type="ECO:0000256" key="2">
    <source>
        <dbReference type="ARBA" id="ARBA00004111"/>
    </source>
</evidence>
<keyword evidence="9" id="KW-0472">Membrane</keyword>
<dbReference type="PIRSF" id="PIRSF001112">
    <property type="entry name" value="Epoxide_hydrolase"/>
    <property type="match status" value="1"/>
</dbReference>
<dbReference type="GO" id="GO:0033961">
    <property type="term" value="F:cis-stilbene-oxide hydrolase activity"/>
    <property type="evidence" value="ECO:0007669"/>
    <property type="project" value="UniProtKB-EC"/>
</dbReference>
<dbReference type="InterPro" id="IPR016292">
    <property type="entry name" value="Epoxide_hydrolase"/>
</dbReference>
<reference evidence="11" key="1">
    <citation type="submission" date="2021-05" db="EMBL/GenBank/DDBJ databases">
        <authorList>
            <person name="Alioto T."/>
            <person name="Alioto T."/>
            <person name="Gomez Garrido J."/>
        </authorList>
    </citation>
    <scope>NUCLEOTIDE SEQUENCE</scope>
</reference>
<feature type="active site" description="Nucleophile" evidence="7">
    <location>
        <position position="223"/>
    </location>
</feature>